<dbReference type="InterPro" id="IPR020588">
    <property type="entry name" value="RecA_ATP-bd"/>
</dbReference>
<dbReference type="PROSITE" id="PS50162">
    <property type="entry name" value="RECA_2"/>
    <property type="match status" value="1"/>
</dbReference>
<dbReference type="GO" id="GO:0042802">
    <property type="term" value="F:identical protein binding"/>
    <property type="evidence" value="ECO:0007669"/>
    <property type="project" value="UniProtKB-ARBA"/>
</dbReference>
<dbReference type="InterPro" id="IPR027417">
    <property type="entry name" value="P-loop_NTPase"/>
</dbReference>
<dbReference type="InterPro" id="IPR016467">
    <property type="entry name" value="DNA_recomb/repair_RecA-like"/>
</dbReference>
<dbReference type="GO" id="GO:0003690">
    <property type="term" value="F:double-stranded DNA binding"/>
    <property type="evidence" value="ECO:0007669"/>
    <property type="project" value="InterPro"/>
</dbReference>
<dbReference type="FunFam" id="3.40.50.300:FF:000092">
    <property type="entry name" value="DNA repair protein Rad51 homolog"/>
    <property type="match status" value="1"/>
</dbReference>
<evidence type="ECO:0000259" key="10">
    <source>
        <dbReference type="PROSITE" id="PS50163"/>
    </source>
</evidence>
<accession>A0A8A1M454</accession>
<dbReference type="Gene3D" id="1.10.150.20">
    <property type="entry name" value="5' to 3' exonuclease, C-terminal subdomain"/>
    <property type="match status" value="1"/>
</dbReference>
<evidence type="ECO:0000256" key="3">
    <source>
        <dbReference type="ARBA" id="ARBA00022741"/>
    </source>
</evidence>
<dbReference type="OrthoDB" id="10251254at2759"/>
<evidence type="ECO:0000313" key="12">
    <source>
        <dbReference type="Proteomes" id="UP000663671"/>
    </source>
</evidence>
<evidence type="ECO:0000256" key="5">
    <source>
        <dbReference type="ARBA" id="ARBA00023242"/>
    </source>
</evidence>
<dbReference type="InterPro" id="IPR011941">
    <property type="entry name" value="DNA_recomb/repair_Rad51"/>
</dbReference>
<keyword evidence="7" id="KW-0227">DNA damage</keyword>
<dbReference type="Gene3D" id="3.40.50.300">
    <property type="entry name" value="P-loop containing nucleotide triphosphate hydrolases"/>
    <property type="match status" value="1"/>
</dbReference>
<proteinExistence type="inferred from homology"/>
<dbReference type="GO" id="GO:0140664">
    <property type="term" value="F:ATP-dependent DNA damage sensor activity"/>
    <property type="evidence" value="ECO:0007669"/>
    <property type="project" value="InterPro"/>
</dbReference>
<dbReference type="GO" id="GO:0000150">
    <property type="term" value="F:DNA strand exchange activity"/>
    <property type="evidence" value="ECO:0007669"/>
    <property type="project" value="InterPro"/>
</dbReference>
<dbReference type="GO" id="GO:0003697">
    <property type="term" value="F:single-stranded DNA binding"/>
    <property type="evidence" value="ECO:0007669"/>
    <property type="project" value="InterPro"/>
</dbReference>
<evidence type="ECO:0000313" key="11">
    <source>
        <dbReference type="EMBL" id="QSS60809.1"/>
    </source>
</evidence>
<evidence type="ECO:0000259" key="9">
    <source>
        <dbReference type="PROSITE" id="PS50162"/>
    </source>
</evidence>
<keyword evidence="7" id="KW-0234">DNA repair</keyword>
<dbReference type="Pfam" id="PF14520">
    <property type="entry name" value="HHH_5"/>
    <property type="match status" value="1"/>
</dbReference>
<protein>
    <recommendedName>
        <fullName evidence="7">DNA repair protein RAD51 homolog</fullName>
    </recommendedName>
</protein>
<feature type="compositionally biased region" description="Acidic residues" evidence="8">
    <location>
        <begin position="1"/>
        <end position="13"/>
    </location>
</feature>
<dbReference type="GO" id="GO:0000723">
    <property type="term" value="P:telomere maintenance"/>
    <property type="evidence" value="ECO:0007669"/>
    <property type="project" value="UniProtKB-ARBA"/>
</dbReference>
<keyword evidence="3 6" id="KW-0547">Nucleotide-binding</keyword>
<gene>
    <name evidence="11" type="primary">RAD51</name>
    <name evidence="11" type="ORF">I7I51_05612</name>
</gene>
<dbReference type="VEuPathDB" id="FungiDB:I7I51_05612"/>
<keyword evidence="5 7" id="KW-0539">Nucleus</keyword>
<dbReference type="InterPro" id="IPR010995">
    <property type="entry name" value="DNA_repair_Rad51/TF_NusA_a-hlx"/>
</dbReference>
<reference evidence="11" key="1">
    <citation type="submission" date="2021-01" db="EMBL/GenBank/DDBJ databases">
        <title>Chromosome-level genome assembly of a human fungal pathogen reveals clustering of transcriptionally co-regulated genes.</title>
        <authorList>
            <person name="Voorhies M."/>
            <person name="Cohen S."/>
            <person name="Shea T.P."/>
            <person name="Petrus S."/>
            <person name="Munoz J.F."/>
            <person name="Poplawski S."/>
            <person name="Goldman W.E."/>
            <person name="Michael T."/>
            <person name="Cuomo C.A."/>
            <person name="Sil A."/>
            <person name="Beyhan S."/>
        </authorList>
    </citation>
    <scope>NUCLEOTIDE SEQUENCE</scope>
    <source>
        <strain evidence="11">WU24</strain>
    </source>
</reference>
<dbReference type="GO" id="GO:0070192">
    <property type="term" value="P:chromosome organization involved in meiotic cell cycle"/>
    <property type="evidence" value="ECO:0007669"/>
    <property type="project" value="TreeGrafter"/>
</dbReference>
<dbReference type="PANTHER" id="PTHR22942">
    <property type="entry name" value="RECA/RAD51/RADA DNA STRAND-PAIRING FAMILY MEMBER"/>
    <property type="match status" value="1"/>
</dbReference>
<keyword evidence="4 6" id="KW-0067">ATP-binding</keyword>
<dbReference type="GO" id="GO:0006312">
    <property type="term" value="P:mitotic recombination"/>
    <property type="evidence" value="ECO:0007669"/>
    <property type="project" value="UniProtKB-ARBA"/>
</dbReference>
<dbReference type="PROSITE" id="PS50163">
    <property type="entry name" value="RECA_3"/>
    <property type="match status" value="1"/>
</dbReference>
<feature type="region of interest" description="Disordered" evidence="8">
    <location>
        <begin position="1"/>
        <end position="24"/>
    </location>
</feature>
<dbReference type="AlphaFoldDB" id="A0A8A1M454"/>
<evidence type="ECO:0000256" key="4">
    <source>
        <dbReference type="ARBA" id="ARBA00022840"/>
    </source>
</evidence>
<dbReference type="GO" id="GO:0007131">
    <property type="term" value="P:reciprocal meiotic recombination"/>
    <property type="evidence" value="ECO:0007669"/>
    <property type="project" value="TreeGrafter"/>
</dbReference>
<dbReference type="SUPFAM" id="SSF47794">
    <property type="entry name" value="Rad51 N-terminal domain-like"/>
    <property type="match status" value="1"/>
</dbReference>
<evidence type="ECO:0000256" key="1">
    <source>
        <dbReference type="ARBA" id="ARBA00004123"/>
    </source>
</evidence>
<dbReference type="InterPro" id="IPR013632">
    <property type="entry name" value="Rad51_C"/>
</dbReference>
<dbReference type="EMBL" id="CP069110">
    <property type="protein sequence ID" value="QSS60809.1"/>
    <property type="molecule type" value="Genomic_DNA"/>
</dbReference>
<keyword evidence="7" id="KW-0233">DNA recombination</keyword>
<name>A0A8A1M454_AJECA</name>
<dbReference type="GO" id="GO:0005524">
    <property type="term" value="F:ATP binding"/>
    <property type="evidence" value="ECO:0007669"/>
    <property type="project" value="UniProtKB-KW"/>
</dbReference>
<dbReference type="NCBIfam" id="NF003301">
    <property type="entry name" value="PRK04301.1"/>
    <property type="match status" value="1"/>
</dbReference>
<evidence type="ECO:0000256" key="6">
    <source>
        <dbReference type="RuleBase" id="RU003422"/>
    </source>
</evidence>
<dbReference type="InterPro" id="IPR020587">
    <property type="entry name" value="RecA_monomer-monomer_interface"/>
</dbReference>
<comment type="function">
    <text evidence="7">Required both for recombination and for the repair of DNA damage caused by X-rays.</text>
</comment>
<dbReference type="GO" id="GO:1990426">
    <property type="term" value="P:mitotic recombination-dependent replication fork processing"/>
    <property type="evidence" value="ECO:0007669"/>
    <property type="project" value="InterPro"/>
</dbReference>
<dbReference type="Pfam" id="PF08423">
    <property type="entry name" value="Rad51"/>
    <property type="match status" value="1"/>
</dbReference>
<dbReference type="GO" id="GO:0000794">
    <property type="term" value="C:condensed nuclear chromosome"/>
    <property type="evidence" value="ECO:0007669"/>
    <property type="project" value="TreeGrafter"/>
</dbReference>
<comment type="subcellular location">
    <subcellularLocation>
        <location evidence="1 7">Nucleus</location>
    </subcellularLocation>
</comment>
<comment type="similarity">
    <text evidence="2 7">Belongs to the RecA family. RAD51 subfamily.</text>
</comment>
<feature type="domain" description="RecA family profile 1" evidence="9">
    <location>
        <begin position="99"/>
        <end position="256"/>
    </location>
</feature>
<evidence type="ECO:0000256" key="2">
    <source>
        <dbReference type="ARBA" id="ARBA00007095"/>
    </source>
</evidence>
<dbReference type="PANTHER" id="PTHR22942:SF39">
    <property type="entry name" value="DNA REPAIR PROTEIN RAD51 HOMOLOG 1"/>
    <property type="match status" value="1"/>
</dbReference>
<organism evidence="11 12">
    <name type="scientific">Ajellomyces capsulatus</name>
    <name type="common">Darling's disease fungus</name>
    <name type="synonym">Histoplasma capsulatum</name>
    <dbReference type="NCBI Taxonomy" id="5037"/>
    <lineage>
        <taxon>Eukaryota</taxon>
        <taxon>Fungi</taxon>
        <taxon>Dikarya</taxon>
        <taxon>Ascomycota</taxon>
        <taxon>Pezizomycotina</taxon>
        <taxon>Eurotiomycetes</taxon>
        <taxon>Eurotiomycetidae</taxon>
        <taxon>Onygenales</taxon>
        <taxon>Ajellomycetaceae</taxon>
        <taxon>Histoplasma</taxon>
    </lineage>
</organism>
<dbReference type="CDD" id="cd19513">
    <property type="entry name" value="Rad51"/>
    <property type="match status" value="1"/>
</dbReference>
<dbReference type="PIRSF" id="PIRSF005856">
    <property type="entry name" value="Rad51"/>
    <property type="match status" value="1"/>
</dbReference>
<dbReference type="NCBIfam" id="TIGR02239">
    <property type="entry name" value="recomb_RAD51"/>
    <property type="match status" value="1"/>
</dbReference>
<evidence type="ECO:0000256" key="8">
    <source>
        <dbReference type="SAM" id="MobiDB-lite"/>
    </source>
</evidence>
<keyword evidence="7" id="KW-0238">DNA-binding</keyword>
<feature type="domain" description="RecA family profile 2" evidence="10">
    <location>
        <begin position="265"/>
        <end position="328"/>
    </location>
</feature>
<evidence type="ECO:0000256" key="7">
    <source>
        <dbReference type="RuleBase" id="RU364139"/>
    </source>
</evidence>
<dbReference type="GO" id="GO:0042148">
    <property type="term" value="P:DNA strand invasion"/>
    <property type="evidence" value="ECO:0007669"/>
    <property type="project" value="TreeGrafter"/>
</dbReference>
<sequence length="334" mass="36206">MTVEDESQNEYEENGLAGPGAPTPLTALEGVNGLTARDIKLVIDGGYHTIESVAYTPKRMLEQIKGISEQKATKILAEASKIVPMGFTTATEMHARRNDLICITTGSKQLDTLLAGGIETGSITEIFGEFRTGKSQICHTLAVTCQLPFDMGGGEGKCLYIDTEGTFRPTRLLAVAQRYGLVGDEVLDNIAYARAYNSDHQLQLLNQASQMMSLYRTDFSGRGELSSRQNHLAKFMRKLRTLADEFGIAVVITNQVVAQVDGGPSAMFNPDPKKPIGGNIIAHASTTRLSLKKGRGETRICKIYDSPCLPESDCLFAINEGGIGDPSPKDLEKD</sequence>
<dbReference type="Proteomes" id="UP000663671">
    <property type="component" value="Chromosome 4"/>
</dbReference>
<dbReference type="GO" id="GO:0000730">
    <property type="term" value="P:DNA recombinase assembly"/>
    <property type="evidence" value="ECO:0007669"/>
    <property type="project" value="TreeGrafter"/>
</dbReference>
<dbReference type="SUPFAM" id="SSF52540">
    <property type="entry name" value="P-loop containing nucleoside triphosphate hydrolases"/>
    <property type="match status" value="1"/>
</dbReference>
<dbReference type="FunFam" id="1.10.150.20:FF:000008">
    <property type="entry name" value="DNA repair protein RAD51 homolog"/>
    <property type="match status" value="1"/>
</dbReference>